<evidence type="ECO:0000313" key="2">
    <source>
        <dbReference type="Proteomes" id="UP000831701"/>
    </source>
</evidence>
<proteinExistence type="predicted"/>
<keyword evidence="2" id="KW-1185">Reference proteome</keyword>
<dbReference type="EMBL" id="CM041551">
    <property type="protein sequence ID" value="KAI3355294.1"/>
    <property type="molecule type" value="Genomic_DNA"/>
</dbReference>
<comment type="caution">
    <text evidence="1">The sequence shown here is derived from an EMBL/GenBank/DDBJ whole genome shotgun (WGS) entry which is preliminary data.</text>
</comment>
<accession>A0ACB8VIB6</accession>
<evidence type="ECO:0000313" key="1">
    <source>
        <dbReference type="EMBL" id="KAI3355294.1"/>
    </source>
</evidence>
<protein>
    <submittedName>
        <fullName evidence="1">Uncharacterized protein</fullName>
    </submittedName>
</protein>
<name>A0ACB8VIB6_9TELE</name>
<gene>
    <name evidence="1" type="ORF">L3Q82_018146</name>
</gene>
<dbReference type="Proteomes" id="UP000831701">
    <property type="component" value="Chromosome 21"/>
</dbReference>
<sequence length="3318" mass="373056">MLEGAETGDESRFVPSVNSLRPASGRLQDISHILASTFKDLYTKDINGEDTLSNLIKAKSGRSSYHDRYVEELQQAHSEYIQRVKEADMLENHIIQARARAAATESQAYERMTERMGDAYDEIHHGLITVKSAFSWCVDKDLLKMNDLISPQDYLTTQKPQVEAPAPKKLDPAKPTIAYTMRVSREPQNDGCTPMPERDDSDLNLTLEPSSDTPKWTKSLGKKSDQTKPPPKWKGEPSARDRVEVQEKLQRLKDRHSFLRNPRFLPPNSQQGGTSLIRPKAKAGKTEHVGKGMEEQSSTDDPVLVFVAKPSVVVFTEYSVGHVYETTLELKNLTSVSRHVRVIPPTTPYFSIGLGRFPGEGGVVAPGMSCKYTVRFAPDSLGDYEDFIVVETQAEHLLAVPILARRPPPVLTLPRVLDCGCCLIGGVKFVEFLCQNVGLSTGTFCIIPKNEWPASNFRSVAKTCFSEQPPFAVSPSLFMLQPGEATIVEVVFFPTTAEKSCQIFTVVCDNCQVKDISIEGEGQRIALELLSVSGQKEPPVVGEVHDLTAEHFVRFSTCNPHSVQQKKIIIRNNVHLELPFHWQIIKPNLHPLLPGEIPKPSHIQFHLATDDVFHVSPQTGVLAPCQEEEFLFTFCPKELKDYHSVCHLVLRDVPQLPPDPSDDGLLQPVRAGSKVSDVIVMEIEVKGSTEPYQVLLEPYAVVIPGEIFICTTTRRQFKMWNHSKTCIFFQWERVNSSTHIMEVEPSTGRIEENECFDFELIMTGEKPEKVVTSLICHIEHRHEPVTLAVEVSFKGPIVTLSVPSVDFGLMKLEEQTQTTLLLTNITQLEASWTLKERQDHQDSQIFVAPCRGVLPPLASCSVDVLFRPRFCQQYDTELELTVDNGTGCHLSVRADVKSPQVCLLNCELLFSELYIGVPAKGTVTLFNQTLLPSHFSWMLELTEVAALCEVQGMNSPLVLSIVASKTKKLSVSYSLPSARCTPDDESPSPLLLDFGDNVILKRAITRQLLITNQTAIPAPFTIEAEFFTCHASKPKDQSEERFTYVQRPLHSVQAKKVEEKAHEEFVSSLLAHGKGAAFFVLPETGTLGPYETQTVDVTAYTDMWGEYRDHLICKVGDLEPVLIPMQMTVKGCPLYFQMTGPRLDDQNQGPIVQFGTHVSGSDTVSRSLRINNPTMFDIRMDWETYDIDQNGRKLVDLVVAYGDPFPVKDADGNELLSGALRISDGNETGRTVWERNQTSGSEGTSASRQSTTDVEGEQYLSEDDCEEEQTCLYPSPAEKKLFSVYIRPHVGNLSDYPYCITPQQIVIPAKSSSIIHVSFTPLTLSGSVCESRCVGLALGFMNLDSEMAACVPGKVGRAQGLDLEPVRIDLLAVVKPAALLVQMEEDDGVLEFCASAGDLLRGESEKKLVPREFDITQTLRLKNNSEMLLHFRLGTQPPFLVLKPQPRARTSTYSNPPTGESQSLVLQPQHSMQVKVAFRCSLSLLDHADQSDEEVPPGVTLILSASGQRKLRFQQNLLIHYSNNSLQTVPLCAHLDLPTLCLSSDSIEFGLCHVGQTQTVEVNLYSHGAQTYWKSRIESDVGDSHMFRVTPDFGLLRSKELHVTGCSQCLQISFTPSENREFRAIVVIRSPLVKTPLTLQLQGTGSFDESQRSEYTQCIMQRLLQRQKVCRAGRKRKTDVCSGSLCFPHVSAGGRCFLRFDAAALETQPTGERHHFLELTLLLTSEAQLQGETRLLYCSVLTKLRNWYKKGLEVSDGRTRQKGNHLCSTHHINQSFVREVELCARVQQGHFLMMTVNMDDGLQNGPGQHRNSQDDEEALNSIMKDLAALGRCYTLHNSHKPKNRPLLYKQDLRVKLEHEREKRIIPFQRPLKIKELLQKVTEAFGQQMDMFFMEKELLLPLKTQEDLDQAVLTLGCSSGTNGLLRLLLKTPKNNHYLQVNSRDKQSEMRSSRSLGDLKGSLLKGSERVRKHYTRQRSQRVSSQTFSSLHTGRTSPPPGSVPEEQQQIARQGSYTSIHSEGEFIPETHDQNMLDPFGSADNSLSSSCQSIDQALDSPPFSQNNRDNNYLNLNYEYKGRHGKGGTFPRQFQLPNRSKDYGDRRRTLPRSFMPQENLFQLVPSSRTRSYNGDSTLQYTDLRSLGRTADKSCQRGTAKSPRAPVNWRQGKLLGRGAFGEVYLCYDADTGRELAAKQVPFDPDCQETSKEVNALECEIQLLKNLRHERIVQYYGCLRDLEQKKLTIFVEFMPGGSIKDQLKAYGALTEKVTRRYTRQILQGVSYLHSNMIVHRDIKGANILRDSSGNVKLGDFGASKRIQTICMSGTGIKSVTGTPYWMSPEVINGEGYGRKADVWSVACTVVEMLTQKPPWAEYEAMAAIFKIATQPTKPMLPDGVSGRVQGLPAAGVCGGEVAAHSRCSAQPPIRPGQLLSPADPPPPFPCLRGFHGPVPYLNLLVNDHYQSRKLLNKRVWTRPTPAALQTDRQTGRTLLSLDFSVSDQSVAAALKTKQKKTTMSASRTIICLLRRDLRLHDNELFHWAQRNAEYIVPLYCFDPRHYVGTINYNLPKTGPFRMRFLLESVRDLRNTLLSKGSNLVVRQGKPEEVVADLIKQLGSVSTVAFQEEVTPEDLNVEKQVKDVCAQMKVKVHTCWGSTLYHRDDLPFNHISRLPDVYTQFRKAVETQGRVRPLFPTPEQLKPLPSGLEEGAIPTAEDLQQTEPVTDPRSAFPCSGGESQALARIKHYFWDTDAVATYKETRNGLIGVDYSTKFAPWLAMGCISPRYIYHQIQQYERERTANQSTYWVIFELLWRDYFKFVGAKYGNRLFQIEGLQDKKVPWKKDTKLFNAWKEGCTGVPFVDANMRELAMTGFMSNRGRQNVASFLTKDLGLDWRMGAEWFEYLLIDHDVCSNYGNWLYSAGIGNDPRENRKFNMIKQGLDYDNNGDYVRQWVPELQGIKGGDVHMPWTLSTASLSHAHVSLGETYPTPIVIAPEWSRHINKKPSGTGPSPRGKKGPSHTPKQHRDRAETRSSKSRRLWLRCFWCQVTKNSKKKKKLGSMACSGPEEVVDLACVPLIALNMTVRKKLGLYLNPRKTVASDWMAVAEKMGFTYLEIKNYEAHKSPTETVLEDWQARGSEATVGRLLSILEEVEREDIVEDLRPLIDEDVRKYLENLKKKAEPPVQVHEVDSCVPRTAERVGITLEDHPEGTPELFDAFICYCKSDFEFVGEMIRELGADGVQAEAVCKRMVVVISDEYLDSDACDFQTKFALSLSPGARNKRLIPVVYKSMTKEFPSILRFLTICDYTRPCTQAWFWKRLAKALSLP</sequence>
<reference evidence="1" key="1">
    <citation type="submission" date="2022-04" db="EMBL/GenBank/DDBJ databases">
        <title>Jade perch genome.</title>
        <authorList>
            <person name="Chao B."/>
        </authorList>
    </citation>
    <scope>NUCLEOTIDE SEQUENCE</scope>
    <source>
        <strain evidence="1">CB-2022</strain>
    </source>
</reference>
<organism evidence="1 2">
    <name type="scientific">Scortum barcoo</name>
    <name type="common">barcoo grunter</name>
    <dbReference type="NCBI Taxonomy" id="214431"/>
    <lineage>
        <taxon>Eukaryota</taxon>
        <taxon>Metazoa</taxon>
        <taxon>Chordata</taxon>
        <taxon>Craniata</taxon>
        <taxon>Vertebrata</taxon>
        <taxon>Euteleostomi</taxon>
        <taxon>Actinopterygii</taxon>
        <taxon>Neopterygii</taxon>
        <taxon>Teleostei</taxon>
        <taxon>Neoteleostei</taxon>
        <taxon>Acanthomorphata</taxon>
        <taxon>Eupercaria</taxon>
        <taxon>Centrarchiformes</taxon>
        <taxon>Terapontoidei</taxon>
        <taxon>Terapontidae</taxon>
        <taxon>Scortum</taxon>
    </lineage>
</organism>